<evidence type="ECO:0000256" key="1">
    <source>
        <dbReference type="SAM" id="Phobius"/>
    </source>
</evidence>
<evidence type="ECO:0000313" key="3">
    <source>
        <dbReference type="Proteomes" id="UP000475532"/>
    </source>
</evidence>
<proteinExistence type="predicted"/>
<sequence>MGEPGALFVAAFGLLVLAGLSHFIKNSVANGTLDRNSEIGLRTKATTSSDAAWTAGHKAAGGWLSTCSYTGYLMGTATFAGALAAIATNSVHPLVWLLPATGFVGAVVLLVLATAIASKAGKNATRFSHGDGSGSLDRNIE</sequence>
<accession>A0A6L9QWL7</accession>
<feature type="transmembrane region" description="Helical" evidence="1">
    <location>
        <begin position="6"/>
        <end position="24"/>
    </location>
</feature>
<protein>
    <submittedName>
        <fullName evidence="2">SdpI family protein</fullName>
    </submittedName>
</protein>
<dbReference type="AlphaFoldDB" id="A0A6L9QWL7"/>
<dbReference type="Pfam" id="PF13630">
    <property type="entry name" value="SdpI"/>
    <property type="match status" value="1"/>
</dbReference>
<gene>
    <name evidence="2" type="ORF">G3I70_46630</name>
</gene>
<dbReference type="Proteomes" id="UP000475532">
    <property type="component" value="Unassembled WGS sequence"/>
</dbReference>
<organism evidence="2 3">
    <name type="scientific">Actinomadura bangladeshensis</name>
    <dbReference type="NCBI Taxonomy" id="453573"/>
    <lineage>
        <taxon>Bacteria</taxon>
        <taxon>Bacillati</taxon>
        <taxon>Actinomycetota</taxon>
        <taxon>Actinomycetes</taxon>
        <taxon>Streptosporangiales</taxon>
        <taxon>Thermomonosporaceae</taxon>
        <taxon>Actinomadura</taxon>
    </lineage>
</organism>
<dbReference type="InterPro" id="IPR025962">
    <property type="entry name" value="SdpI/YhfL"/>
</dbReference>
<dbReference type="EMBL" id="JAAGLI010001252">
    <property type="protein sequence ID" value="NEA29929.1"/>
    <property type="molecule type" value="Genomic_DNA"/>
</dbReference>
<keyword evidence="1" id="KW-1133">Transmembrane helix</keyword>
<feature type="transmembrane region" description="Helical" evidence="1">
    <location>
        <begin position="94"/>
        <end position="117"/>
    </location>
</feature>
<name>A0A6L9QWL7_9ACTN</name>
<comment type="caution">
    <text evidence="2">The sequence shown here is derived from an EMBL/GenBank/DDBJ whole genome shotgun (WGS) entry which is preliminary data.</text>
</comment>
<evidence type="ECO:0000313" key="2">
    <source>
        <dbReference type="EMBL" id="NEA29929.1"/>
    </source>
</evidence>
<keyword evidence="1" id="KW-0812">Transmembrane</keyword>
<keyword evidence="1" id="KW-0472">Membrane</keyword>
<dbReference type="RefSeq" id="WP_163064581.1">
    <property type="nucleotide sequence ID" value="NZ_JAAGLI010001252.1"/>
</dbReference>
<reference evidence="2 3" key="1">
    <citation type="submission" date="2020-01" db="EMBL/GenBank/DDBJ databases">
        <title>Insect and environment-associated Actinomycetes.</title>
        <authorList>
            <person name="Currrie C."/>
            <person name="Chevrette M."/>
            <person name="Carlson C."/>
            <person name="Stubbendieck R."/>
            <person name="Wendt-Pienkowski E."/>
        </authorList>
    </citation>
    <scope>NUCLEOTIDE SEQUENCE [LARGE SCALE GENOMIC DNA]</scope>
    <source>
        <strain evidence="2 3">SID10258</strain>
    </source>
</reference>
<feature type="transmembrane region" description="Helical" evidence="1">
    <location>
        <begin position="69"/>
        <end position="88"/>
    </location>
</feature>